<sequence length="335" mass="37952">MQELEKSMRDAGIEASVVHPLDTTDSFAQRYFSIVKVLYNARDDKTQWIICIDDDTFFPSMNDLQDMLKEHDPQKPQYLGNLSEDWWAVDHYGLMAFGGAGVILSMPMVKIVIEHYEECKQRPRTTAGDVTLMDCIYRFSSTKLTPIPGLHQIDMHGDLSGFYESGREMLSVHHWKEGSGIGSKLEMEKMHMIADICDNCFLQRWQFPHGFVLSNGFSIAFYPEGQLTLGGVSSVADTVDFGLMEKTWSDDMRVEHSLAPIRPALDKYQKVSYKLLDSISVNGEDFGAPGEKVVRQIYVKEGSEAEGRHSVMVLNWVRRPSQKLTGDDHQANSPL</sequence>
<dbReference type="InterPro" id="IPR006740">
    <property type="entry name" value="DUF604"/>
</dbReference>
<proteinExistence type="predicted"/>
<dbReference type="InParanoid" id="A0A0C3DIC7"/>
<reference evidence="2" key="2">
    <citation type="submission" date="2015-01" db="EMBL/GenBank/DDBJ databases">
        <title>Evolutionary Origins and Diversification of the Mycorrhizal Mutualists.</title>
        <authorList>
            <consortium name="DOE Joint Genome Institute"/>
            <consortium name="Mycorrhizal Genomics Consortium"/>
            <person name="Kohler A."/>
            <person name="Kuo A."/>
            <person name="Nagy L.G."/>
            <person name="Floudas D."/>
            <person name="Copeland A."/>
            <person name="Barry K.W."/>
            <person name="Cichocki N."/>
            <person name="Veneault-Fourrey C."/>
            <person name="LaButti K."/>
            <person name="Lindquist E.A."/>
            <person name="Lipzen A."/>
            <person name="Lundell T."/>
            <person name="Morin E."/>
            <person name="Murat C."/>
            <person name="Riley R."/>
            <person name="Ohm R."/>
            <person name="Sun H."/>
            <person name="Tunlid A."/>
            <person name="Henrissat B."/>
            <person name="Grigoriev I.V."/>
            <person name="Hibbett D.S."/>
            <person name="Martin F."/>
        </authorList>
    </citation>
    <scope>NUCLEOTIDE SEQUENCE [LARGE SCALE GENOMIC DNA]</scope>
    <source>
        <strain evidence="2">Zn</strain>
    </source>
</reference>
<organism evidence="1 2">
    <name type="scientific">Oidiodendron maius (strain Zn)</name>
    <dbReference type="NCBI Taxonomy" id="913774"/>
    <lineage>
        <taxon>Eukaryota</taxon>
        <taxon>Fungi</taxon>
        <taxon>Dikarya</taxon>
        <taxon>Ascomycota</taxon>
        <taxon>Pezizomycotina</taxon>
        <taxon>Leotiomycetes</taxon>
        <taxon>Leotiomycetes incertae sedis</taxon>
        <taxon>Myxotrichaceae</taxon>
        <taxon>Oidiodendron</taxon>
    </lineage>
</organism>
<keyword evidence="2" id="KW-1185">Reference proteome</keyword>
<evidence type="ECO:0000313" key="2">
    <source>
        <dbReference type="Proteomes" id="UP000054321"/>
    </source>
</evidence>
<dbReference type="EMBL" id="KN832875">
    <property type="protein sequence ID" value="KIN01758.1"/>
    <property type="molecule type" value="Genomic_DNA"/>
</dbReference>
<dbReference type="Gene3D" id="3.90.550.50">
    <property type="match status" value="1"/>
</dbReference>
<name>A0A0C3DIC7_OIDMZ</name>
<keyword evidence="1" id="KW-0808">Transferase</keyword>
<dbReference type="OrthoDB" id="414175at2759"/>
<dbReference type="PANTHER" id="PTHR10811">
    <property type="entry name" value="FRINGE-RELATED"/>
    <property type="match status" value="1"/>
</dbReference>
<dbReference type="HOGENOM" id="CLU_024640_0_0_1"/>
<dbReference type="AlphaFoldDB" id="A0A0C3DIC7"/>
<gene>
    <name evidence="1" type="ORF">OIDMADRAFT_196278</name>
</gene>
<protein>
    <submittedName>
        <fullName evidence="1">Glycosyltransferase family 31 protein</fullName>
    </submittedName>
</protein>
<accession>A0A0C3DIC7</accession>
<dbReference type="Pfam" id="PF04646">
    <property type="entry name" value="DUF604"/>
    <property type="match status" value="1"/>
</dbReference>
<dbReference type="GO" id="GO:0016740">
    <property type="term" value="F:transferase activity"/>
    <property type="evidence" value="ECO:0007669"/>
    <property type="project" value="UniProtKB-KW"/>
</dbReference>
<reference evidence="1 2" key="1">
    <citation type="submission" date="2014-04" db="EMBL/GenBank/DDBJ databases">
        <authorList>
            <consortium name="DOE Joint Genome Institute"/>
            <person name="Kuo A."/>
            <person name="Martino E."/>
            <person name="Perotto S."/>
            <person name="Kohler A."/>
            <person name="Nagy L.G."/>
            <person name="Floudas D."/>
            <person name="Copeland A."/>
            <person name="Barry K.W."/>
            <person name="Cichocki N."/>
            <person name="Veneault-Fourrey C."/>
            <person name="LaButti K."/>
            <person name="Lindquist E.A."/>
            <person name="Lipzen A."/>
            <person name="Lundell T."/>
            <person name="Morin E."/>
            <person name="Murat C."/>
            <person name="Sun H."/>
            <person name="Tunlid A."/>
            <person name="Henrissat B."/>
            <person name="Grigoriev I.V."/>
            <person name="Hibbett D.S."/>
            <person name="Martin F."/>
            <person name="Nordberg H.P."/>
            <person name="Cantor M.N."/>
            <person name="Hua S.X."/>
        </authorList>
    </citation>
    <scope>NUCLEOTIDE SEQUENCE [LARGE SCALE GENOMIC DNA]</scope>
    <source>
        <strain evidence="1 2">Zn</strain>
    </source>
</reference>
<dbReference type="Proteomes" id="UP000054321">
    <property type="component" value="Unassembled WGS sequence"/>
</dbReference>
<evidence type="ECO:0000313" key="1">
    <source>
        <dbReference type="EMBL" id="KIN01758.1"/>
    </source>
</evidence>